<accession>T0ZWC2</accession>
<organism evidence="2">
    <name type="scientific">mine drainage metagenome</name>
    <dbReference type="NCBI Taxonomy" id="410659"/>
    <lineage>
        <taxon>unclassified sequences</taxon>
        <taxon>metagenomes</taxon>
        <taxon>ecological metagenomes</taxon>
    </lineage>
</organism>
<dbReference type="Gene3D" id="3.40.50.720">
    <property type="entry name" value="NAD(P)-binding Rossmann-like Domain"/>
    <property type="match status" value="1"/>
</dbReference>
<dbReference type="EMBL" id="AUZY01006953">
    <property type="protein sequence ID" value="EQD52526.1"/>
    <property type="molecule type" value="Genomic_DNA"/>
</dbReference>
<dbReference type="InterPro" id="IPR036291">
    <property type="entry name" value="NAD(P)-bd_dom_sf"/>
</dbReference>
<dbReference type="PRINTS" id="PR00081">
    <property type="entry name" value="GDHRDH"/>
</dbReference>
<dbReference type="PROSITE" id="PS00061">
    <property type="entry name" value="ADH_SHORT"/>
    <property type="match status" value="1"/>
</dbReference>
<evidence type="ECO:0000256" key="1">
    <source>
        <dbReference type="ARBA" id="ARBA00006484"/>
    </source>
</evidence>
<protein>
    <submittedName>
        <fullName evidence="2">Short-chain dehydrogenase/reductase SDR</fullName>
    </submittedName>
</protein>
<reference evidence="2" key="2">
    <citation type="journal article" date="2014" name="ISME J.">
        <title>Microbial stratification in low pH oxic and suboxic macroscopic growths along an acid mine drainage.</title>
        <authorList>
            <person name="Mendez-Garcia C."/>
            <person name="Mesa V."/>
            <person name="Sprenger R.R."/>
            <person name="Richter M."/>
            <person name="Diez M.S."/>
            <person name="Solano J."/>
            <person name="Bargiela R."/>
            <person name="Golyshina O.V."/>
            <person name="Manteca A."/>
            <person name="Ramos J.L."/>
            <person name="Gallego J.R."/>
            <person name="Llorente I."/>
            <person name="Martins Dos Santos V.A."/>
            <person name="Jensen O.N."/>
            <person name="Pelaez A.I."/>
            <person name="Sanchez J."/>
            <person name="Ferrer M."/>
        </authorList>
    </citation>
    <scope>NUCLEOTIDE SEQUENCE</scope>
</reference>
<dbReference type="InterPro" id="IPR020904">
    <property type="entry name" value="Sc_DH/Rdtase_CS"/>
</dbReference>
<dbReference type="FunFam" id="3.40.50.720:FF:000084">
    <property type="entry name" value="Short-chain dehydrogenase reductase"/>
    <property type="match status" value="1"/>
</dbReference>
<dbReference type="PRINTS" id="PR00080">
    <property type="entry name" value="SDRFAMILY"/>
</dbReference>
<dbReference type="SUPFAM" id="SSF51735">
    <property type="entry name" value="NAD(P)-binding Rossmann-fold domains"/>
    <property type="match status" value="1"/>
</dbReference>
<gene>
    <name evidence="2" type="ORF">B1B_10688</name>
</gene>
<name>T0ZWC2_9ZZZZ</name>
<dbReference type="Pfam" id="PF13561">
    <property type="entry name" value="adh_short_C2"/>
    <property type="match status" value="1"/>
</dbReference>
<dbReference type="AlphaFoldDB" id="T0ZWC2"/>
<dbReference type="GO" id="GO:0032787">
    <property type="term" value="P:monocarboxylic acid metabolic process"/>
    <property type="evidence" value="ECO:0007669"/>
    <property type="project" value="UniProtKB-ARBA"/>
</dbReference>
<proteinExistence type="inferred from homology"/>
<comment type="caution">
    <text evidence="2">The sequence shown here is derived from an EMBL/GenBank/DDBJ whole genome shotgun (WGS) entry which is preliminary data.</text>
</comment>
<dbReference type="PANTHER" id="PTHR42879">
    <property type="entry name" value="3-OXOACYL-(ACYL-CARRIER-PROTEIN) REDUCTASE"/>
    <property type="match status" value="1"/>
</dbReference>
<dbReference type="InterPro" id="IPR002347">
    <property type="entry name" value="SDR_fam"/>
</dbReference>
<dbReference type="InterPro" id="IPR050259">
    <property type="entry name" value="SDR"/>
</dbReference>
<comment type="similarity">
    <text evidence="1">Belongs to the short-chain dehydrogenases/reductases (SDR) family.</text>
</comment>
<reference evidence="2" key="1">
    <citation type="submission" date="2013-08" db="EMBL/GenBank/DDBJ databases">
        <authorList>
            <person name="Mendez C."/>
            <person name="Richter M."/>
            <person name="Ferrer M."/>
            <person name="Sanchez J."/>
        </authorList>
    </citation>
    <scope>NUCLEOTIDE SEQUENCE</scope>
</reference>
<sequence length="266" mass="27922">MLGIDLSGRRALITGSSSGLGRAMAEAFAEAGARIAVHYRSPDDLADQAAAQAVAAAINQSGGQAQVFAADISQASQVDSLFKAIDTSFGGLDILVNNAGMDGAHALCSDSDIGAWETVVRVDLFGAYYCARQALQRMNRQKRGVILNITSVHEFIPWEGYSAYASAKAGLSMFTKTLAQETADTGIRVLAIAPGAIQTPINQSVWANPVTLQDLDRKIAMGRLGTSREIATVAAFLASDLASYMTGTTVAVDGGMLIYPDFRHGG</sequence>
<evidence type="ECO:0000313" key="2">
    <source>
        <dbReference type="EMBL" id="EQD52526.1"/>
    </source>
</evidence>
<dbReference type="PANTHER" id="PTHR42879:SF2">
    <property type="entry name" value="3-OXOACYL-[ACYL-CARRIER-PROTEIN] REDUCTASE FABG"/>
    <property type="match status" value="1"/>
</dbReference>